<keyword evidence="2" id="KW-0560">Oxidoreductase</keyword>
<dbReference type="Pfam" id="PF01494">
    <property type="entry name" value="FAD_binding_3"/>
    <property type="match status" value="1"/>
</dbReference>
<dbReference type="PANTHER" id="PTHR43422">
    <property type="entry name" value="THIAMINE THIAZOLE SYNTHASE"/>
    <property type="match status" value="1"/>
</dbReference>
<organism evidence="2 3">
    <name type="scientific">Haloarcula pellucida</name>
    <dbReference type="NCBI Taxonomy" id="1427151"/>
    <lineage>
        <taxon>Archaea</taxon>
        <taxon>Methanobacteriati</taxon>
        <taxon>Methanobacteriota</taxon>
        <taxon>Stenosarchaea group</taxon>
        <taxon>Halobacteria</taxon>
        <taxon>Halobacteriales</taxon>
        <taxon>Haloarculaceae</taxon>
        <taxon>Haloarcula</taxon>
    </lineage>
</organism>
<reference evidence="2" key="1">
    <citation type="journal article" date="2014" name="Int. J. Syst. Evol. Microbiol.">
        <title>Complete genome sequence of Corynebacterium casei LMG S-19264T (=DSM 44701T), isolated from a smear-ripened cheese.</title>
        <authorList>
            <consortium name="US DOE Joint Genome Institute (JGI-PGF)"/>
            <person name="Walter F."/>
            <person name="Albersmeier A."/>
            <person name="Kalinowski J."/>
            <person name="Ruckert C."/>
        </authorList>
    </citation>
    <scope>NUCLEOTIDE SEQUENCE</scope>
    <source>
        <strain evidence="2">JCM 17820</strain>
    </source>
</reference>
<sequence>MTLTTVPRYDRDAVDTVGDHAVVVGASMAGLLAGRVLADGFESVTVVEHDSLPDEPTTRRGVPQGDHVHALQEAGRATLEDLFPGYSKELLSAGGLLVDTMSDFQHYEKGGFLADGETRMPMYSATRPLLEQVVRRRLAAVDSVTLRTECRQVDYLTNRDGTAVTGVELRDDGGRDEVAADLVVDATGRTSQTAAWLGDNGYESPPVDEVHIDIAYSTISAERPIGDHRAFFVPPDPPRTRGAGVFPVEDGHWVATFAGVHGDHPPTDPAELRAFAATLPVPELAEIVDEQELTEADVAHYPFPSNRRRRFEALDRFPDGLVVTGDALCSFNPIYGQGMSVAALEALVLHHTLASAEDTGFGLRFFEAVEPIVDVPWSIAVGGDFEFPATTGPKPRGTDLFNRYIARLMRQAHSDWRLREALVRVFMMETPPSTLLRPTTAWRVLKPTRSDVETLSTRPFASGHWGRP</sequence>
<keyword evidence="2" id="KW-0503">Monooxygenase</keyword>
<gene>
    <name evidence="2" type="ORF">GCM10009030_01430</name>
</gene>
<proteinExistence type="predicted"/>
<dbReference type="InterPro" id="IPR002938">
    <property type="entry name" value="FAD-bd"/>
</dbReference>
<comment type="caution">
    <text evidence="2">The sequence shown here is derived from an EMBL/GenBank/DDBJ whole genome shotgun (WGS) entry which is preliminary data.</text>
</comment>
<dbReference type="SUPFAM" id="SSF51905">
    <property type="entry name" value="FAD/NAD(P)-binding domain"/>
    <property type="match status" value="1"/>
</dbReference>
<feature type="domain" description="FAD-binding" evidence="1">
    <location>
        <begin position="21"/>
        <end position="356"/>
    </location>
</feature>
<reference evidence="2" key="2">
    <citation type="submission" date="2020-09" db="EMBL/GenBank/DDBJ databases">
        <authorList>
            <person name="Sun Q."/>
            <person name="Ohkuma M."/>
        </authorList>
    </citation>
    <scope>NUCLEOTIDE SEQUENCE</scope>
    <source>
        <strain evidence="2">JCM 17820</strain>
    </source>
</reference>
<accession>A0A830GHJ5</accession>
<name>A0A830GHJ5_9EURY</name>
<evidence type="ECO:0000313" key="3">
    <source>
        <dbReference type="Proteomes" id="UP000605784"/>
    </source>
</evidence>
<evidence type="ECO:0000259" key="1">
    <source>
        <dbReference type="Pfam" id="PF01494"/>
    </source>
</evidence>
<dbReference type="GO" id="GO:0071949">
    <property type="term" value="F:FAD binding"/>
    <property type="evidence" value="ECO:0007669"/>
    <property type="project" value="InterPro"/>
</dbReference>
<dbReference type="AlphaFoldDB" id="A0A830GHJ5"/>
<dbReference type="EMBL" id="BMOU01000001">
    <property type="protein sequence ID" value="GGN85208.1"/>
    <property type="molecule type" value="Genomic_DNA"/>
</dbReference>
<dbReference type="Gene3D" id="3.50.50.60">
    <property type="entry name" value="FAD/NAD(P)-binding domain"/>
    <property type="match status" value="1"/>
</dbReference>
<protein>
    <submittedName>
        <fullName evidence="2">FAD-binding monooxygenase</fullName>
    </submittedName>
</protein>
<dbReference type="GO" id="GO:0004497">
    <property type="term" value="F:monooxygenase activity"/>
    <property type="evidence" value="ECO:0007669"/>
    <property type="project" value="UniProtKB-KW"/>
</dbReference>
<dbReference type="InterPro" id="IPR036188">
    <property type="entry name" value="FAD/NAD-bd_sf"/>
</dbReference>
<dbReference type="Proteomes" id="UP000605784">
    <property type="component" value="Unassembled WGS sequence"/>
</dbReference>
<dbReference type="RefSeq" id="WP_188993623.1">
    <property type="nucleotide sequence ID" value="NZ_BMOU01000001.1"/>
</dbReference>
<evidence type="ECO:0000313" key="2">
    <source>
        <dbReference type="EMBL" id="GGN85208.1"/>
    </source>
</evidence>
<dbReference type="PANTHER" id="PTHR43422:SF3">
    <property type="entry name" value="THIAMINE THIAZOLE SYNTHASE"/>
    <property type="match status" value="1"/>
</dbReference>
<keyword evidence="3" id="KW-1185">Reference proteome</keyword>